<dbReference type="AlphaFoldDB" id="A0A0A1TD76"/>
<dbReference type="Pfam" id="PF07690">
    <property type="entry name" value="MFS_1"/>
    <property type="match status" value="1"/>
</dbReference>
<evidence type="ECO:0000313" key="9">
    <source>
        <dbReference type="EMBL" id="CEJ84074.1"/>
    </source>
</evidence>
<feature type="region of interest" description="Disordered" evidence="6">
    <location>
        <begin position="1"/>
        <end position="96"/>
    </location>
</feature>
<keyword evidence="5" id="KW-0325">Glycoprotein</keyword>
<dbReference type="InterPro" id="IPR020846">
    <property type="entry name" value="MFS_dom"/>
</dbReference>
<dbReference type="STRING" id="1531966.A0A0A1TD76"/>
<feature type="transmembrane region" description="Helical" evidence="7">
    <location>
        <begin position="536"/>
        <end position="555"/>
    </location>
</feature>
<dbReference type="CDD" id="cd17323">
    <property type="entry name" value="MFS_Tpo1_MDR_like"/>
    <property type="match status" value="1"/>
</dbReference>
<dbReference type="GO" id="GO:0016020">
    <property type="term" value="C:membrane"/>
    <property type="evidence" value="ECO:0007669"/>
    <property type="project" value="UniProtKB-SubCell"/>
</dbReference>
<comment type="subcellular location">
    <subcellularLocation>
        <location evidence="1">Membrane</location>
        <topology evidence="1">Multi-pass membrane protein</topology>
    </subcellularLocation>
</comment>
<evidence type="ECO:0000256" key="2">
    <source>
        <dbReference type="ARBA" id="ARBA00022692"/>
    </source>
</evidence>
<evidence type="ECO:0000256" key="7">
    <source>
        <dbReference type="SAM" id="Phobius"/>
    </source>
</evidence>
<dbReference type="OrthoDB" id="5296287at2759"/>
<feature type="compositionally biased region" description="Polar residues" evidence="6">
    <location>
        <begin position="1"/>
        <end position="19"/>
    </location>
</feature>
<feature type="transmembrane region" description="Helical" evidence="7">
    <location>
        <begin position="126"/>
        <end position="146"/>
    </location>
</feature>
<protein>
    <recommendedName>
        <fullName evidence="8">Major facilitator superfamily (MFS) profile domain-containing protein</fullName>
    </recommendedName>
</protein>
<evidence type="ECO:0000259" key="8">
    <source>
        <dbReference type="PROSITE" id="PS50850"/>
    </source>
</evidence>
<evidence type="ECO:0000313" key="10">
    <source>
        <dbReference type="Proteomes" id="UP000039046"/>
    </source>
</evidence>
<gene>
    <name evidence="9" type="ORF">VHEMI03372</name>
</gene>
<dbReference type="PROSITE" id="PS50850">
    <property type="entry name" value="MFS"/>
    <property type="match status" value="1"/>
</dbReference>
<feature type="compositionally biased region" description="Basic and acidic residues" evidence="6">
    <location>
        <begin position="52"/>
        <end position="68"/>
    </location>
</feature>
<dbReference type="Gene3D" id="1.20.1250.20">
    <property type="entry name" value="MFS general substrate transporter like domains"/>
    <property type="match status" value="1"/>
</dbReference>
<evidence type="ECO:0000256" key="4">
    <source>
        <dbReference type="ARBA" id="ARBA00023136"/>
    </source>
</evidence>
<dbReference type="FunFam" id="1.20.1250.20:FF:000011">
    <property type="entry name" value="MFS multidrug transporter, putative"/>
    <property type="match status" value="1"/>
</dbReference>
<feature type="transmembrane region" description="Helical" evidence="7">
    <location>
        <begin position="284"/>
        <end position="303"/>
    </location>
</feature>
<feature type="domain" description="Major facilitator superfamily (MFS) profile" evidence="8">
    <location>
        <begin position="128"/>
        <end position="560"/>
    </location>
</feature>
<organism evidence="9 10">
    <name type="scientific">[Torrubiella] hemipterigena</name>
    <dbReference type="NCBI Taxonomy" id="1531966"/>
    <lineage>
        <taxon>Eukaryota</taxon>
        <taxon>Fungi</taxon>
        <taxon>Dikarya</taxon>
        <taxon>Ascomycota</taxon>
        <taxon>Pezizomycotina</taxon>
        <taxon>Sordariomycetes</taxon>
        <taxon>Hypocreomycetidae</taxon>
        <taxon>Hypocreales</taxon>
        <taxon>Clavicipitaceae</taxon>
        <taxon>Clavicipitaceae incertae sedis</taxon>
        <taxon>'Torrubiella' clade</taxon>
    </lineage>
</organism>
<dbReference type="PANTHER" id="PTHR23502:SF33">
    <property type="entry name" value="MAJOR FACILITATOR SUPERFAMILY (MFS) PROFILE DOMAIN-CONTAINING PROTEIN-RELATED"/>
    <property type="match status" value="1"/>
</dbReference>
<evidence type="ECO:0000256" key="5">
    <source>
        <dbReference type="ARBA" id="ARBA00023180"/>
    </source>
</evidence>
<feature type="compositionally biased region" description="Low complexity" evidence="6">
    <location>
        <begin position="27"/>
        <end position="48"/>
    </location>
</feature>
<keyword evidence="4 7" id="KW-0472">Membrane</keyword>
<feature type="transmembrane region" description="Helical" evidence="7">
    <location>
        <begin position="166"/>
        <end position="184"/>
    </location>
</feature>
<dbReference type="EMBL" id="CDHN01000002">
    <property type="protein sequence ID" value="CEJ84074.1"/>
    <property type="molecule type" value="Genomic_DNA"/>
</dbReference>
<accession>A0A0A1TD76</accession>
<dbReference type="Proteomes" id="UP000039046">
    <property type="component" value="Unassembled WGS sequence"/>
</dbReference>
<feature type="transmembrane region" description="Helical" evidence="7">
    <location>
        <begin position="394"/>
        <end position="419"/>
    </location>
</feature>
<reference evidence="9 10" key="1">
    <citation type="journal article" date="2015" name="Genome Announc.">
        <title>Draft Genome Sequence and Gene Annotation of the Entomopathogenic Fungus Verticillium hemipterigenum.</title>
        <authorList>
            <person name="Horn F."/>
            <person name="Habel A."/>
            <person name="Scharf D.H."/>
            <person name="Dworschak J."/>
            <person name="Brakhage A.A."/>
            <person name="Guthke R."/>
            <person name="Hertweck C."/>
            <person name="Linde J."/>
        </authorList>
    </citation>
    <scope>NUCLEOTIDE SEQUENCE [LARGE SCALE GENOMIC DNA]</scope>
</reference>
<keyword evidence="10" id="KW-1185">Reference proteome</keyword>
<feature type="transmembrane region" description="Helical" evidence="7">
    <location>
        <begin position="362"/>
        <end position="382"/>
    </location>
</feature>
<dbReference type="GO" id="GO:0022857">
    <property type="term" value="F:transmembrane transporter activity"/>
    <property type="evidence" value="ECO:0007669"/>
    <property type="project" value="InterPro"/>
</dbReference>
<feature type="transmembrane region" description="Helical" evidence="7">
    <location>
        <begin position="221"/>
        <end position="243"/>
    </location>
</feature>
<dbReference type="HOGENOM" id="CLU_008455_1_1_1"/>
<keyword evidence="3 7" id="KW-1133">Transmembrane helix</keyword>
<evidence type="ECO:0000256" key="6">
    <source>
        <dbReference type="SAM" id="MobiDB-lite"/>
    </source>
</evidence>
<feature type="transmembrane region" description="Helical" evidence="7">
    <location>
        <begin position="468"/>
        <end position="491"/>
    </location>
</feature>
<dbReference type="InterPro" id="IPR036259">
    <property type="entry name" value="MFS_trans_sf"/>
</dbReference>
<keyword evidence="2 7" id="KW-0812">Transmembrane</keyword>
<feature type="transmembrane region" description="Helical" evidence="7">
    <location>
        <begin position="196"/>
        <end position="215"/>
    </location>
</feature>
<name>A0A0A1TD76_9HYPO</name>
<feature type="transmembrane region" description="Helical" evidence="7">
    <location>
        <begin position="503"/>
        <end position="524"/>
    </location>
</feature>
<feature type="transmembrane region" description="Helical" evidence="7">
    <location>
        <begin position="446"/>
        <end position="462"/>
    </location>
</feature>
<proteinExistence type="predicted"/>
<feature type="transmembrane region" description="Helical" evidence="7">
    <location>
        <begin position="255"/>
        <end position="278"/>
    </location>
</feature>
<dbReference type="InterPro" id="IPR011701">
    <property type="entry name" value="MFS"/>
</dbReference>
<evidence type="ECO:0000256" key="1">
    <source>
        <dbReference type="ARBA" id="ARBA00004141"/>
    </source>
</evidence>
<sequence>MSTQQSSNSPDGQTSSSVPMQREHSDSSVTSSSGHFAAKADAGTAAADTDIEAQKDEITTEPLARHETGASAAGGRSILSRLSKSKTKEKLPPPTLPIMDLDNGVVGWESQHDPEMPLNFTPFRKWFIVAMLSTITFMTPFASSNLAPGIKNIAETFHAEDNLTKASMPVSIFLLGYAVGPLFLSPLSEIYGRSIVLLSSCVFFCVWLIGCALAPSLDSLIVFRFLSGLGGSAVLTVGGAIIADIFQVSERGRAMTIWMLGPMVGPSCGPVIGGFVAQTIGWRWVNWISFIPSTLTVIAMIIFSRETNAQVLIERKTKKLRQELNRPELRSCYIDPAKPAVTKQQILLNGLIRPIKMLFQSVMLFGLSIYIAFLYGCLYLLFNTIPIVFEGQYGWTVGIAGLVYLTLLVGYMVSLWLFYKLSDSTVVKLTNANGGVYEPEMRLPHCIWFAAVIPASFFWYGWSANYTVHWIVPVLGIVPFGFGIIGVWLPIQAYLIDSFPQYAASALAAFSVLRCAVAAFLPLAGPAMYANLGVGWGTSLLGFIALAMVPIPIIVHRKGKWLRERFPISL</sequence>
<dbReference type="SUPFAM" id="SSF103473">
    <property type="entry name" value="MFS general substrate transporter"/>
    <property type="match status" value="1"/>
</dbReference>
<evidence type="ECO:0000256" key="3">
    <source>
        <dbReference type="ARBA" id="ARBA00022989"/>
    </source>
</evidence>
<dbReference type="PANTHER" id="PTHR23502">
    <property type="entry name" value="MAJOR FACILITATOR SUPERFAMILY"/>
    <property type="match status" value="1"/>
</dbReference>